<keyword evidence="2" id="KW-1185">Reference proteome</keyword>
<sequence length="122" mass="14831">MRQKYQWIFTEALKLKGVSIDYKVEWQAYRFLLNEKMFAYLGTNNQDKEILTLKGDPADNQLMIEIYDYVTEGYYMNKIHWISIRLDDRKLPSEQMVVEQLIKSYQLVFEKLSKKHQQKIRQ</sequence>
<dbReference type="InterPro" id="IPR058532">
    <property type="entry name" value="YjbR/MT2646/Rv2570-like"/>
</dbReference>
<keyword evidence="1" id="KW-0238">DNA-binding</keyword>
<dbReference type="InterPro" id="IPR038056">
    <property type="entry name" value="YjbR-like_sf"/>
</dbReference>
<gene>
    <name evidence="1" type="ORF">GCM10023211_05890</name>
</gene>
<dbReference type="Pfam" id="PF04237">
    <property type="entry name" value="YjbR"/>
    <property type="match status" value="1"/>
</dbReference>
<dbReference type="PANTHER" id="PTHR35145:SF1">
    <property type="entry name" value="CYTOPLASMIC PROTEIN"/>
    <property type="match status" value="1"/>
</dbReference>
<protein>
    <submittedName>
        <fullName evidence="1">MmcQ/YjbR family DNA-binding protein</fullName>
    </submittedName>
</protein>
<evidence type="ECO:0000313" key="1">
    <source>
        <dbReference type="EMBL" id="GAA5106279.1"/>
    </source>
</evidence>
<dbReference type="Gene3D" id="3.90.1150.30">
    <property type="match status" value="1"/>
</dbReference>
<evidence type="ECO:0000313" key="2">
    <source>
        <dbReference type="Proteomes" id="UP001500171"/>
    </source>
</evidence>
<dbReference type="InterPro" id="IPR007351">
    <property type="entry name" value="YjbR"/>
</dbReference>
<proteinExistence type="predicted"/>
<comment type="caution">
    <text evidence="1">The sequence shown here is derived from an EMBL/GenBank/DDBJ whole genome shotgun (WGS) entry which is preliminary data.</text>
</comment>
<dbReference type="RefSeq" id="WP_345488637.1">
    <property type="nucleotide sequence ID" value="NZ_BAABHY010000001.1"/>
</dbReference>
<dbReference type="PANTHER" id="PTHR35145">
    <property type="entry name" value="CYTOPLASMIC PROTEIN-RELATED"/>
    <property type="match status" value="1"/>
</dbReference>
<dbReference type="GO" id="GO:0003677">
    <property type="term" value="F:DNA binding"/>
    <property type="evidence" value="ECO:0007669"/>
    <property type="project" value="UniProtKB-KW"/>
</dbReference>
<organism evidence="1 2">
    <name type="scientific">Orbus sasakiae</name>
    <dbReference type="NCBI Taxonomy" id="1078475"/>
    <lineage>
        <taxon>Bacteria</taxon>
        <taxon>Pseudomonadati</taxon>
        <taxon>Pseudomonadota</taxon>
        <taxon>Gammaproteobacteria</taxon>
        <taxon>Orbales</taxon>
        <taxon>Orbaceae</taxon>
        <taxon>Orbus</taxon>
    </lineage>
</organism>
<dbReference type="EMBL" id="BAABHY010000001">
    <property type="protein sequence ID" value="GAA5106279.1"/>
    <property type="molecule type" value="Genomic_DNA"/>
</dbReference>
<accession>A0ABP9N0L3</accession>
<dbReference type="SUPFAM" id="SSF142906">
    <property type="entry name" value="YjbR-like"/>
    <property type="match status" value="1"/>
</dbReference>
<name>A0ABP9N0L3_9GAMM</name>
<dbReference type="Proteomes" id="UP001500171">
    <property type="component" value="Unassembled WGS sequence"/>
</dbReference>
<reference evidence="2" key="1">
    <citation type="journal article" date="2019" name="Int. J. Syst. Evol. Microbiol.">
        <title>The Global Catalogue of Microorganisms (GCM) 10K type strain sequencing project: providing services to taxonomists for standard genome sequencing and annotation.</title>
        <authorList>
            <consortium name="The Broad Institute Genomics Platform"/>
            <consortium name="The Broad Institute Genome Sequencing Center for Infectious Disease"/>
            <person name="Wu L."/>
            <person name="Ma J."/>
        </authorList>
    </citation>
    <scope>NUCLEOTIDE SEQUENCE [LARGE SCALE GENOMIC DNA]</scope>
    <source>
        <strain evidence="2">JCM 18050</strain>
    </source>
</reference>